<dbReference type="GO" id="GO:0008630">
    <property type="term" value="P:intrinsic apoptotic signaling pathway in response to DNA damage"/>
    <property type="evidence" value="ECO:0007669"/>
    <property type="project" value="TreeGrafter"/>
</dbReference>
<dbReference type="EnsemblMetazoa" id="CapteT187496">
    <property type="protein sequence ID" value="CapteP187496"/>
    <property type="gene ID" value="CapteG187496"/>
</dbReference>
<dbReference type="GO" id="GO:0005741">
    <property type="term" value="C:mitochondrial outer membrane"/>
    <property type="evidence" value="ECO:0007669"/>
    <property type="project" value="TreeGrafter"/>
</dbReference>
<dbReference type="GO" id="GO:0051400">
    <property type="term" value="F:BH domain binding"/>
    <property type="evidence" value="ECO:0007669"/>
    <property type="project" value="TreeGrafter"/>
</dbReference>
<evidence type="ECO:0000259" key="3">
    <source>
        <dbReference type="SMART" id="SM00337"/>
    </source>
</evidence>
<sequence length="128" mass="14735">MSQEMTYVLAKDLIEHITKEKSGSRFSHSPVNHHHAETLRREVCKKMFSDEHVNWGRVVTIFAFAAACAQRVVVVDKNINMNVKRTIIEVLTAFVNETLQCWITDQPGGWDAMIIFSEIRRKNEGMSE</sequence>
<dbReference type="PANTHER" id="PTHR11256">
    <property type="entry name" value="BCL-2 RELATED"/>
    <property type="match status" value="1"/>
</dbReference>
<reference evidence="6" key="1">
    <citation type="submission" date="2012-12" db="EMBL/GenBank/DDBJ databases">
        <authorList>
            <person name="Hellsten U."/>
            <person name="Grimwood J."/>
            <person name="Chapman J.A."/>
            <person name="Shapiro H."/>
            <person name="Aerts A."/>
            <person name="Otillar R.P."/>
            <person name="Terry A.Y."/>
            <person name="Boore J.L."/>
            <person name="Simakov O."/>
            <person name="Marletaz F."/>
            <person name="Cho S.-J."/>
            <person name="Edsinger-Gonzales E."/>
            <person name="Havlak P."/>
            <person name="Kuo D.-H."/>
            <person name="Larsson T."/>
            <person name="Lv J."/>
            <person name="Arendt D."/>
            <person name="Savage R."/>
            <person name="Osoegawa K."/>
            <person name="de Jong P."/>
            <person name="Lindberg D.R."/>
            <person name="Seaver E.C."/>
            <person name="Weisblat D.A."/>
            <person name="Putnam N.H."/>
            <person name="Grigoriev I.V."/>
            <person name="Rokhsar D.S."/>
        </authorList>
    </citation>
    <scope>NUCLEOTIDE SEQUENCE</scope>
    <source>
        <strain evidence="6">I ESC-2004</strain>
    </source>
</reference>
<dbReference type="InterPro" id="IPR046371">
    <property type="entry name" value="Bcl-2_BH1-3"/>
</dbReference>
<comment type="similarity">
    <text evidence="1">Belongs to the Bcl-2 family.</text>
</comment>
<evidence type="ECO:0000313" key="5">
    <source>
        <dbReference type="EnsemblMetazoa" id="CapteP187496"/>
    </source>
</evidence>
<reference evidence="5" key="3">
    <citation type="submission" date="2015-06" db="UniProtKB">
        <authorList>
            <consortium name="EnsemblMetazoa"/>
        </authorList>
    </citation>
    <scope>IDENTIFICATION</scope>
</reference>
<dbReference type="PROSITE" id="PS50062">
    <property type="entry name" value="BCL2_FAMILY"/>
    <property type="match status" value="1"/>
</dbReference>
<dbReference type="Gene3D" id="1.10.437.10">
    <property type="entry name" value="Blc2-like"/>
    <property type="match status" value="1"/>
</dbReference>
<dbReference type="HOGENOM" id="CLU_1961669_0_0_1"/>
<dbReference type="Proteomes" id="UP000014760">
    <property type="component" value="Unassembled WGS sequence"/>
</dbReference>
<evidence type="ECO:0000256" key="1">
    <source>
        <dbReference type="ARBA" id="ARBA00009458"/>
    </source>
</evidence>
<name>R7TNP5_CAPTE</name>
<gene>
    <name evidence="4" type="ORF">CAPTEDRAFT_187496</name>
</gene>
<proteinExistence type="inferred from homology"/>
<evidence type="ECO:0000256" key="2">
    <source>
        <dbReference type="ARBA" id="ARBA00022703"/>
    </source>
</evidence>
<dbReference type="InterPro" id="IPR002475">
    <property type="entry name" value="Bcl2-like"/>
</dbReference>
<organism evidence="4">
    <name type="scientific">Capitella teleta</name>
    <name type="common">Polychaete worm</name>
    <dbReference type="NCBI Taxonomy" id="283909"/>
    <lineage>
        <taxon>Eukaryota</taxon>
        <taxon>Metazoa</taxon>
        <taxon>Spiralia</taxon>
        <taxon>Lophotrochozoa</taxon>
        <taxon>Annelida</taxon>
        <taxon>Polychaeta</taxon>
        <taxon>Sedentaria</taxon>
        <taxon>Scolecida</taxon>
        <taxon>Capitellidae</taxon>
        <taxon>Capitella</taxon>
    </lineage>
</organism>
<dbReference type="SMART" id="SM00337">
    <property type="entry name" value="BCL"/>
    <property type="match status" value="1"/>
</dbReference>
<dbReference type="InterPro" id="IPR026298">
    <property type="entry name" value="Bcl-2_fam"/>
</dbReference>
<reference evidence="4 6" key="2">
    <citation type="journal article" date="2013" name="Nature">
        <title>Insights into bilaterian evolution from three spiralian genomes.</title>
        <authorList>
            <person name="Simakov O."/>
            <person name="Marletaz F."/>
            <person name="Cho S.J."/>
            <person name="Edsinger-Gonzales E."/>
            <person name="Havlak P."/>
            <person name="Hellsten U."/>
            <person name="Kuo D.H."/>
            <person name="Larsson T."/>
            <person name="Lv J."/>
            <person name="Arendt D."/>
            <person name="Savage R."/>
            <person name="Osoegawa K."/>
            <person name="de Jong P."/>
            <person name="Grimwood J."/>
            <person name="Chapman J.A."/>
            <person name="Shapiro H."/>
            <person name="Aerts A."/>
            <person name="Otillar R.P."/>
            <person name="Terry A.Y."/>
            <person name="Boore J.L."/>
            <person name="Grigoriev I.V."/>
            <person name="Lindberg D.R."/>
            <person name="Seaver E.C."/>
            <person name="Weisblat D.A."/>
            <person name="Putnam N.H."/>
            <person name="Rokhsar D.S."/>
        </authorList>
    </citation>
    <scope>NUCLEOTIDE SEQUENCE</scope>
    <source>
        <strain evidence="4 6">I ESC-2004</strain>
    </source>
</reference>
<keyword evidence="6" id="KW-1185">Reference proteome</keyword>
<feature type="domain" description="Bcl-2 Bcl-2 homology region 1-3" evidence="3">
    <location>
        <begin position="10"/>
        <end position="110"/>
    </location>
</feature>
<evidence type="ECO:0000313" key="4">
    <source>
        <dbReference type="EMBL" id="ELT95167.1"/>
    </source>
</evidence>
<dbReference type="AlphaFoldDB" id="R7TNP5"/>
<dbReference type="SUPFAM" id="SSF56854">
    <property type="entry name" value="Bcl-2 inhibitors of programmed cell death"/>
    <property type="match status" value="1"/>
</dbReference>
<dbReference type="EMBL" id="AMQN01011961">
    <property type="status" value="NOT_ANNOTATED_CDS"/>
    <property type="molecule type" value="Genomic_DNA"/>
</dbReference>
<dbReference type="GO" id="GO:0042981">
    <property type="term" value="P:regulation of apoptotic process"/>
    <property type="evidence" value="ECO:0007669"/>
    <property type="project" value="InterPro"/>
</dbReference>
<dbReference type="GO" id="GO:0097192">
    <property type="term" value="P:extrinsic apoptotic signaling pathway in absence of ligand"/>
    <property type="evidence" value="ECO:0007669"/>
    <property type="project" value="TreeGrafter"/>
</dbReference>
<protein>
    <recommendedName>
        <fullName evidence="3">Bcl-2 Bcl-2 homology region 1-3 domain-containing protein</fullName>
    </recommendedName>
</protein>
<dbReference type="InterPro" id="IPR036834">
    <property type="entry name" value="Bcl-2-like_sf"/>
</dbReference>
<accession>R7TNP5</accession>
<dbReference type="OrthoDB" id="6021377at2759"/>
<dbReference type="EMBL" id="KB309212">
    <property type="protein sequence ID" value="ELT95167.1"/>
    <property type="molecule type" value="Genomic_DNA"/>
</dbReference>
<dbReference type="GO" id="GO:0001836">
    <property type="term" value="P:release of cytochrome c from mitochondria"/>
    <property type="evidence" value="ECO:0007669"/>
    <property type="project" value="TreeGrafter"/>
</dbReference>
<dbReference type="Pfam" id="PF00452">
    <property type="entry name" value="Bcl-2"/>
    <property type="match status" value="1"/>
</dbReference>
<evidence type="ECO:0000313" key="6">
    <source>
        <dbReference type="Proteomes" id="UP000014760"/>
    </source>
</evidence>
<keyword evidence="2" id="KW-0053">Apoptosis</keyword>